<protein>
    <submittedName>
        <fullName evidence="2">Uncharacterized protein</fullName>
    </submittedName>
</protein>
<keyword evidence="3" id="KW-1185">Reference proteome</keyword>
<dbReference type="RefSeq" id="WP_152133536.1">
    <property type="nucleotide sequence ID" value="NZ_QKKZ01000001.1"/>
</dbReference>
<gene>
    <name evidence="2" type="ORF">DM867_00220</name>
</gene>
<name>A0A5N5UCR2_9EURY</name>
<evidence type="ECO:0000256" key="1">
    <source>
        <dbReference type="SAM" id="MobiDB-lite"/>
    </source>
</evidence>
<evidence type="ECO:0000313" key="2">
    <source>
        <dbReference type="EMBL" id="KAB7515611.1"/>
    </source>
</evidence>
<organism evidence="2 3">
    <name type="scientific">Halosegnis rubeus</name>
    <dbReference type="NCBI Taxonomy" id="2212850"/>
    <lineage>
        <taxon>Archaea</taxon>
        <taxon>Methanobacteriati</taxon>
        <taxon>Methanobacteriota</taxon>
        <taxon>Stenosarchaea group</taxon>
        <taxon>Halobacteria</taxon>
        <taxon>Halobacteriales</taxon>
        <taxon>Natronomonadaceae</taxon>
        <taxon>Halosegnis</taxon>
    </lineage>
</organism>
<evidence type="ECO:0000313" key="3">
    <source>
        <dbReference type="Proteomes" id="UP000326865"/>
    </source>
</evidence>
<accession>A0A5N5UCR2</accession>
<comment type="caution">
    <text evidence="2">The sequence shown here is derived from an EMBL/GenBank/DDBJ whole genome shotgun (WGS) entry which is preliminary data.</text>
</comment>
<dbReference type="Proteomes" id="UP000326865">
    <property type="component" value="Unassembled WGS sequence"/>
</dbReference>
<sequence>MAQSQNPDETFTNEFDATLGEIRHTSISIDELLSTTESLHYESKVAADKATASKLLYWRFSEPASFEILKTHRRGAETDTDYRQLVQTTTHTEIEPINPDLGRALIQSAKSHGGRPAAGVATLSEIQLSFELLGDGLTVTNIIDSDIVTWGDAKRKSVRRRINRGLTILEDAGFVLSVKEGRSVEYYGEGIESLSFPSHSQSTTNSRIATNADSSVVN</sequence>
<dbReference type="AlphaFoldDB" id="A0A5N5UCR2"/>
<proteinExistence type="predicted"/>
<dbReference type="EMBL" id="QKKZ01000001">
    <property type="protein sequence ID" value="KAB7515611.1"/>
    <property type="molecule type" value="Genomic_DNA"/>
</dbReference>
<reference evidence="2 3" key="1">
    <citation type="submission" date="2019-10" db="EMBL/GenBank/DDBJ databases">
        <title>Unraveling microbial dark matter from salterns through culturing: the case of the genus Halosegnis.</title>
        <authorList>
            <person name="Duran-Viseras A."/>
            <person name="Andrei A.-S."/>
            <person name="Vera-Gargallo B."/>
            <person name="Ghai R."/>
            <person name="Sanchez-Porro C."/>
            <person name="Ventosa A."/>
        </authorList>
    </citation>
    <scope>NUCLEOTIDE SEQUENCE [LARGE SCALE GENOMIC DNA]</scope>
    <source>
        <strain evidence="2 3">F18-79</strain>
    </source>
</reference>
<feature type="region of interest" description="Disordered" evidence="1">
    <location>
        <begin position="196"/>
        <end position="218"/>
    </location>
</feature>